<feature type="compositionally biased region" description="Polar residues" evidence="4">
    <location>
        <begin position="208"/>
        <end position="220"/>
    </location>
</feature>
<keyword evidence="2 3" id="KW-0862">Zinc</keyword>
<sequence length="641" mass="70157">MFISPPPEESEAREFQLRKSPYSSNRRTPPPQELETGAAETTYMHRGQMTPVSSPSRSRHASPLNLDGGTSSGGRRERAPSRRNPSEDWVRPKAATLPTSRPGGYGGFGDPMSNTREKQSAGANFMDRINNTIPGPFDAPRRPLAAQDAYPQRKESLDRVTPPPSDEPLPARFAMIDGYKGFGTPSHLKNGHQAASLVRSETYPKAFPSTQSSQMQQNPFVSGPRPDRSRHLGELDHEPKRLMGLNSSSRPPPRTDLLADHESRNAGSIDLAAEFGIKNPYYASMSSVSSGYSDFSVCSHATAQTSLPRSHAYQSNLDQAAGHTRPKGDPMTTSDLRMDAVAANSHRFAPQVMERPCGTSPIKSRVDRVCPGPGSGQHTPAASWGEPRSFPAQDSGGYVYEARRLNTSDEHVHLPWSKRQDPWERQSPRGHVAQPSRGDCRACGVAITGKSISSADGRLTGKYHKACFVCSTCHEPFSSAVFYVLGDKPYCEQDYHRLNNSLCGSCGRGIEGQFAEDEARVKHHLGCFRCLDCGLSLADGYFEVDGYAYCERDAWQRVQAQSYAEQETYQPGPPRGTPGARRMPNGLPARPGPYSGQQRSGRPCLPPPSNTIPYGSRLAPGGAAARLRMNKRMTRLGNMNL</sequence>
<keyword evidence="3" id="KW-0440">LIM domain</keyword>
<dbReference type="CDD" id="cd08368">
    <property type="entry name" value="LIM"/>
    <property type="match status" value="1"/>
</dbReference>
<dbReference type="Pfam" id="PF00412">
    <property type="entry name" value="LIM"/>
    <property type="match status" value="2"/>
</dbReference>
<comment type="caution">
    <text evidence="6">The sequence shown here is derived from an EMBL/GenBank/DDBJ whole genome shotgun (WGS) entry which is preliminary data.</text>
</comment>
<dbReference type="SUPFAM" id="SSF57716">
    <property type="entry name" value="Glucocorticoid receptor-like (DNA-binding domain)"/>
    <property type="match status" value="1"/>
</dbReference>
<feature type="region of interest" description="Disordered" evidence="4">
    <location>
        <begin position="207"/>
        <end position="258"/>
    </location>
</feature>
<evidence type="ECO:0000256" key="1">
    <source>
        <dbReference type="ARBA" id="ARBA00022723"/>
    </source>
</evidence>
<dbReference type="GO" id="GO:0030695">
    <property type="term" value="F:GTPase regulator activity"/>
    <property type="evidence" value="ECO:0007669"/>
    <property type="project" value="UniProtKB-ARBA"/>
</dbReference>
<gene>
    <name evidence="6" type="ORF">E4U42_001224</name>
</gene>
<name>A0A8K0IZF8_9HYPO</name>
<reference evidence="6" key="1">
    <citation type="journal article" date="2020" name="bioRxiv">
        <title>Whole genome comparisons of ergot fungi reveals the divergence and evolution of species within the genus Claviceps are the result of varying mechanisms driving genome evolution and host range expansion.</title>
        <authorList>
            <person name="Wyka S.A."/>
            <person name="Mondo S.J."/>
            <person name="Liu M."/>
            <person name="Dettman J."/>
            <person name="Nalam V."/>
            <person name="Broders K.D."/>
        </authorList>
    </citation>
    <scope>NUCLEOTIDE SEQUENCE</scope>
    <source>
        <strain evidence="6">CCC 489</strain>
    </source>
</reference>
<dbReference type="PANTHER" id="PTHR24216:SF65">
    <property type="entry name" value="PAXILLIN-LIKE PROTEIN 1"/>
    <property type="match status" value="1"/>
</dbReference>
<evidence type="ECO:0000259" key="5">
    <source>
        <dbReference type="PROSITE" id="PS50023"/>
    </source>
</evidence>
<dbReference type="PROSITE" id="PS50023">
    <property type="entry name" value="LIM_DOMAIN_2"/>
    <property type="match status" value="2"/>
</dbReference>
<evidence type="ECO:0000256" key="2">
    <source>
        <dbReference type="ARBA" id="ARBA00022833"/>
    </source>
</evidence>
<evidence type="ECO:0000313" key="7">
    <source>
        <dbReference type="Proteomes" id="UP000811619"/>
    </source>
</evidence>
<dbReference type="OrthoDB" id="1112565at2759"/>
<feature type="compositionally biased region" description="Basic and acidic residues" evidence="4">
    <location>
        <begin position="225"/>
        <end position="241"/>
    </location>
</feature>
<feature type="region of interest" description="Disordered" evidence="4">
    <location>
        <begin position="1"/>
        <end position="171"/>
    </location>
</feature>
<dbReference type="InterPro" id="IPR001781">
    <property type="entry name" value="Znf_LIM"/>
</dbReference>
<dbReference type="AlphaFoldDB" id="A0A8K0IZF8"/>
<dbReference type="PANTHER" id="PTHR24216">
    <property type="entry name" value="PAXILLIN-RELATED"/>
    <property type="match status" value="1"/>
</dbReference>
<keyword evidence="1 3" id="KW-0479">Metal-binding</keyword>
<dbReference type="PROSITE" id="PS00478">
    <property type="entry name" value="LIM_DOMAIN_1"/>
    <property type="match status" value="1"/>
</dbReference>
<dbReference type="GO" id="GO:0046872">
    <property type="term" value="F:metal ion binding"/>
    <property type="evidence" value="ECO:0007669"/>
    <property type="project" value="UniProtKB-KW"/>
</dbReference>
<accession>A0A8K0IZF8</accession>
<feature type="region of interest" description="Disordered" evidence="4">
    <location>
        <begin position="564"/>
        <end position="619"/>
    </location>
</feature>
<evidence type="ECO:0000256" key="3">
    <source>
        <dbReference type="PROSITE-ProRule" id="PRU00125"/>
    </source>
</evidence>
<feature type="domain" description="LIM zinc-binding" evidence="5">
    <location>
        <begin position="438"/>
        <end position="501"/>
    </location>
</feature>
<proteinExistence type="predicted"/>
<feature type="domain" description="LIM zinc-binding" evidence="5">
    <location>
        <begin position="502"/>
        <end position="560"/>
    </location>
</feature>
<keyword evidence="7" id="KW-1185">Reference proteome</keyword>
<dbReference type="Gene3D" id="2.10.110.10">
    <property type="entry name" value="Cysteine Rich Protein"/>
    <property type="match status" value="2"/>
</dbReference>
<evidence type="ECO:0000313" key="6">
    <source>
        <dbReference type="EMBL" id="KAG5913376.1"/>
    </source>
</evidence>
<organism evidence="6 7">
    <name type="scientific">Claviceps africana</name>
    <dbReference type="NCBI Taxonomy" id="83212"/>
    <lineage>
        <taxon>Eukaryota</taxon>
        <taxon>Fungi</taxon>
        <taxon>Dikarya</taxon>
        <taxon>Ascomycota</taxon>
        <taxon>Pezizomycotina</taxon>
        <taxon>Sordariomycetes</taxon>
        <taxon>Hypocreomycetidae</taxon>
        <taxon>Hypocreales</taxon>
        <taxon>Clavicipitaceae</taxon>
        <taxon>Claviceps</taxon>
    </lineage>
</organism>
<dbReference type="SMART" id="SM00132">
    <property type="entry name" value="LIM"/>
    <property type="match status" value="2"/>
</dbReference>
<protein>
    <recommendedName>
        <fullName evidence="5">LIM zinc-binding domain-containing protein</fullName>
    </recommendedName>
</protein>
<evidence type="ECO:0000256" key="4">
    <source>
        <dbReference type="SAM" id="MobiDB-lite"/>
    </source>
</evidence>
<dbReference type="CDD" id="cd09397">
    <property type="entry name" value="LIM1_UF1"/>
    <property type="match status" value="1"/>
</dbReference>
<dbReference type="Proteomes" id="UP000811619">
    <property type="component" value="Unassembled WGS sequence"/>
</dbReference>
<dbReference type="EMBL" id="SRPY01001349">
    <property type="protein sequence ID" value="KAG5913376.1"/>
    <property type="molecule type" value="Genomic_DNA"/>
</dbReference>
<feature type="compositionally biased region" description="Basic and acidic residues" evidence="4">
    <location>
        <begin position="74"/>
        <end position="91"/>
    </location>
</feature>